<evidence type="ECO:0000313" key="2">
    <source>
        <dbReference type="EMBL" id="BAV32463.1"/>
    </source>
</evidence>
<evidence type="ECO:0000313" key="3">
    <source>
        <dbReference type="Proteomes" id="UP000243180"/>
    </source>
</evidence>
<feature type="signal peptide" evidence="1">
    <location>
        <begin position="1"/>
        <end position="24"/>
    </location>
</feature>
<keyword evidence="1" id="KW-0732">Signal</keyword>
<dbReference type="KEGG" id="slim:SCL_0139"/>
<reference evidence="2 3" key="1">
    <citation type="submission" date="2015-05" db="EMBL/GenBank/DDBJ databases">
        <title>Complete genome sequence of a sulfur-oxidizing gammaproteobacterium strain HA5.</title>
        <authorList>
            <person name="Miura A."/>
            <person name="Kojima H."/>
            <person name="Fukui M."/>
        </authorList>
    </citation>
    <scope>NUCLEOTIDE SEQUENCE [LARGE SCALE GENOMIC DNA]</scope>
    <source>
        <strain evidence="2 3">HA5</strain>
    </source>
</reference>
<gene>
    <name evidence="2" type="ORF">SCL_0139</name>
</gene>
<proteinExistence type="predicted"/>
<keyword evidence="3" id="KW-1185">Reference proteome</keyword>
<dbReference type="RefSeq" id="WP_148664936.1">
    <property type="nucleotide sequence ID" value="NZ_AP014879.1"/>
</dbReference>
<accession>A0A1B4XCC6</accession>
<sequence>MKYVLTATACAAAVLAVFSPVAGAETGASVSGAVPCADPAADIELALISKSGPGTGRVRITGVMKNLGTVAWTATGPSHHLQAVLARQDAGTQPDGEPVQPAIAIRELAPGRQYRIDYQTDWDAGRKAPPPRFILRFFDAGRIGTRPDNYHPDCRADNNRKEITAADIDKLFQPAAPPPPLKVESYRLLGGIGVNTVETQLVYRRGMTHTGKLAATVAAPYAGASDDAPLSGNSGTVKIRVHIPCDARETPGTIPPPVTITYRLWGTLGLPGGSGWVPGFSLDQSIPYRELCGPGPADKP</sequence>
<protein>
    <submittedName>
        <fullName evidence="2">Uncharacterized protein</fullName>
    </submittedName>
</protein>
<organism evidence="2 3">
    <name type="scientific">Sulfuricaulis limicola</name>
    <dbReference type="NCBI Taxonomy" id="1620215"/>
    <lineage>
        <taxon>Bacteria</taxon>
        <taxon>Pseudomonadati</taxon>
        <taxon>Pseudomonadota</taxon>
        <taxon>Gammaproteobacteria</taxon>
        <taxon>Acidiferrobacterales</taxon>
        <taxon>Acidiferrobacteraceae</taxon>
        <taxon>Sulfuricaulis</taxon>
    </lineage>
</organism>
<evidence type="ECO:0000256" key="1">
    <source>
        <dbReference type="SAM" id="SignalP"/>
    </source>
</evidence>
<dbReference type="AlphaFoldDB" id="A0A1B4XCC6"/>
<dbReference type="Proteomes" id="UP000243180">
    <property type="component" value="Chromosome"/>
</dbReference>
<name>A0A1B4XCC6_9GAMM</name>
<dbReference type="EMBL" id="AP014879">
    <property type="protein sequence ID" value="BAV32463.1"/>
    <property type="molecule type" value="Genomic_DNA"/>
</dbReference>
<dbReference type="InParanoid" id="A0A1B4XCC6"/>
<feature type="chain" id="PRO_5008572265" evidence="1">
    <location>
        <begin position="25"/>
        <end position="300"/>
    </location>
</feature>